<sequence length="1743" mass="192828">MTESGQGQGQAQGQGQGQGSGPNNGGSSGGSNGGGGVGGSNGSGSSGSSGSNGGNGGGGGTGPHGHGHPHAQSHVQAQAQAAAAAAHAHAQAQARAGVNSVNPYANAAFANGSMYNLQALQSLSALGVLGPNMNSGHGPMLNGNNMSGMQQQQQQNNMRLQPHQQHQQAHQLNQNSLKHEQHGNQHPSSRPGPLKGPTAASITSDSSRTTSSASNSNNNNNNNNNNQMSSSLAAHQQAQMHAHQQAQIQAIHDQTQQQQHMQNTQNTFNGMRPPLELNFPTQQRTPRGIAIQASQQGVPVPIAMLTQGSLHALLRERLGSSPTYDDESETPFDAIEIGKAAIGFSSRLAAEAAAARTRFLDLYAEPGLDEARLSTAYALVMLQLFPHPKADEFRVKYADLLKVLSHSMNVQIPKPRGLNGKSQRQQQEYQQMQLQRRRKRPRADIEPIDTSHHYTGSIRALFQKFRVYHATGEFSVRDIIEQLTGEVDSSNLNRRVKWYRRKYPEVARDFRAVQLNNQGSFTDVVGFRGVVRMLLTIPSKRADAFRIKIADYLFENHGDKGEDFLIDILERETHRSNASDDPSDAANTSSQPNSPVQQMPSVNMSQANTQPPLPPPASSPSLNTLNSSQRMPQGVNANKAMPNGVPIQALIKVCDASQNAQRGASGGRGPTDVRFSKNKASVEGQEFDVDFIYGPEASHVQIIERSFKPLAKALAEGVSASIIVLGSYGSEKSAIVEKLLPAMTRELFAALHHNSASSSSAPNAGTGGGIGAHSHTSFNVRLQAYEICDEVIQDMFNAENRDLAIVHDPVDGHVVSQCSTRGPYRNADDVLDILVDSFNCRSAGMTDFGPASRHTSTIWQFDIEQHLHRRKLRSRLLVVEAAAVNKLAEDRSVVRAREGPTLGKSIMTLQSVAEALERDEQDFALFSESKLTQLLENGLAGNSISLCLAVIRQGEGQVSAAALQLVELLRHGATYPTINDERVQGLLRRYRLQINRLRDELSIVAGRGGARAYVNSASRSDGDAQDFAVKIHELEGRVVRDNLEKLRIKEEKEKIYAKLVEFREKYNALVEQKSSIQASSIKGEEEKLKISKALLDLRIENNKLVERAEAEKYELVTKLLNAENEVLQHEMRQEAHEKSTTALKQQLQDATRKVETTASDLVQLKDSYARIEAQFKEEIAKNEELGVELLTLVNQKNALLKEAEELRKERAALSDQAKDANARMAKLAAEKTSLDEALTQARQNADDLKAQALKVQLEMQRKQVDFETRSLDLEKNAADYARERDSEVTQLKTRLESELKRNETQREHLDAEARELRAAFKASARNIKDLESQLAEKTDEASLLRTENAQLAAKIATITDDYRAKLLEQLSHGTDHDDTISRSSSSLLDAADRERETLQNELVHTFKTREVELEKRLRALQQTNQRIVEKNRKLFSRYTALRHKLQDMEVDVDKVEAIISAANAEDADLKVESSQIEDQLRAELADSKQRLEKSAADLQHAQEKNIGLAASVKRLHREHEARLSDLQTEIKMLERQKANLEDENQSLAQRSGASNSSADAEAAKRMQDIQETLLEKIKELQASQPQDARSHHRPEPIRSPRGVSSARVNDLEKANRDLQEQVDRYKRQLDKSRRVSSPFPPGPDEEELRRLREENEHLRKLHVRQSSPTSQRGSRGYVSPMHEPAPPLSGRQHADLLTRATVAEEELANYKNYIKDALARSQKEIKKLKEERDMWRQRAQASG</sequence>
<organism evidence="5 6">
    <name type="scientific">Hondaea fermentalgiana</name>
    <dbReference type="NCBI Taxonomy" id="2315210"/>
    <lineage>
        <taxon>Eukaryota</taxon>
        <taxon>Sar</taxon>
        <taxon>Stramenopiles</taxon>
        <taxon>Bigyra</taxon>
        <taxon>Labyrinthulomycetes</taxon>
        <taxon>Thraustochytrida</taxon>
        <taxon>Thraustochytriidae</taxon>
        <taxon>Hondaea</taxon>
    </lineage>
</organism>
<feature type="region of interest" description="Disordered" evidence="3">
    <location>
        <begin position="574"/>
        <end position="641"/>
    </location>
</feature>
<evidence type="ECO:0000256" key="1">
    <source>
        <dbReference type="PROSITE-ProRule" id="PRU00283"/>
    </source>
</evidence>
<feature type="coiled-coil region" evidence="2">
    <location>
        <begin position="1189"/>
        <end position="1258"/>
    </location>
</feature>
<feature type="region of interest" description="Disordered" evidence="3">
    <location>
        <begin position="1542"/>
        <end position="1565"/>
    </location>
</feature>
<feature type="compositionally biased region" description="Polar residues" evidence="3">
    <location>
        <begin position="1545"/>
        <end position="1558"/>
    </location>
</feature>
<dbReference type="InterPro" id="IPR036961">
    <property type="entry name" value="Kinesin_motor_dom_sf"/>
</dbReference>
<dbReference type="InterPro" id="IPR029329">
    <property type="entry name" value="DUF4472"/>
</dbReference>
<dbReference type="InterPro" id="IPR001752">
    <property type="entry name" value="Kinesin_motor_dom"/>
</dbReference>
<dbReference type="InParanoid" id="A0A2R5G876"/>
<comment type="similarity">
    <text evidence="1">Belongs to the TRAFAC class myosin-kinesin ATPase superfamily. Kinesin family.</text>
</comment>
<dbReference type="GO" id="GO:0008017">
    <property type="term" value="F:microtubule binding"/>
    <property type="evidence" value="ECO:0007669"/>
    <property type="project" value="InterPro"/>
</dbReference>
<feature type="coiled-coil region" evidence="2">
    <location>
        <begin position="1700"/>
        <end position="1738"/>
    </location>
</feature>
<feature type="coiled-coil region" evidence="2">
    <location>
        <begin position="1292"/>
        <end position="1354"/>
    </location>
</feature>
<dbReference type="PROSITE" id="PS50067">
    <property type="entry name" value="KINESIN_MOTOR_2"/>
    <property type="match status" value="1"/>
</dbReference>
<dbReference type="PANTHER" id="PTHR22106">
    <property type="entry name" value="COILED-COIL DOMAIN-CONTAINING PROTEIN 78"/>
    <property type="match status" value="1"/>
</dbReference>
<dbReference type="PANTHER" id="PTHR22106:SF5">
    <property type="entry name" value="COILED-COIL DOMAIN-CONTAINING PROTEIN 78"/>
    <property type="match status" value="1"/>
</dbReference>
<evidence type="ECO:0000256" key="2">
    <source>
        <dbReference type="SAM" id="Coils"/>
    </source>
</evidence>
<keyword evidence="6" id="KW-1185">Reference proteome</keyword>
<dbReference type="InterPro" id="IPR039873">
    <property type="entry name" value="CCDC78"/>
</dbReference>
<feature type="compositionally biased region" description="Low complexity" evidence="3">
    <location>
        <begin position="198"/>
        <end position="266"/>
    </location>
</feature>
<evidence type="ECO:0000256" key="3">
    <source>
        <dbReference type="SAM" id="MobiDB-lite"/>
    </source>
</evidence>
<dbReference type="EMBL" id="BEYU01000001">
    <property type="protein sequence ID" value="GBG23894.1"/>
    <property type="molecule type" value="Genomic_DNA"/>
</dbReference>
<feature type="region of interest" description="Disordered" evidence="3">
    <location>
        <begin position="1"/>
        <end position="88"/>
    </location>
</feature>
<protein>
    <submittedName>
        <fullName evidence="5">Coiled-coil domain-containing protein 78</fullName>
    </submittedName>
</protein>
<dbReference type="SUPFAM" id="SSF52540">
    <property type="entry name" value="P-loop containing nucleoside triphosphate hydrolases"/>
    <property type="match status" value="1"/>
</dbReference>
<dbReference type="Gene3D" id="3.40.850.10">
    <property type="entry name" value="Kinesin motor domain"/>
    <property type="match status" value="1"/>
</dbReference>
<feature type="region of interest" description="Disordered" evidence="3">
    <location>
        <begin position="135"/>
        <end position="271"/>
    </location>
</feature>
<dbReference type="GO" id="GO:0007018">
    <property type="term" value="P:microtubule-based movement"/>
    <property type="evidence" value="ECO:0007669"/>
    <property type="project" value="InterPro"/>
</dbReference>
<feature type="compositionally biased region" description="Low complexity" evidence="3">
    <location>
        <begin position="423"/>
        <end position="434"/>
    </location>
</feature>
<dbReference type="Pfam" id="PF14739">
    <property type="entry name" value="DUF4472"/>
    <property type="match status" value="1"/>
</dbReference>
<comment type="caution">
    <text evidence="1">Lacks conserved residue(s) required for the propagation of feature annotation.</text>
</comment>
<dbReference type="Proteomes" id="UP000241890">
    <property type="component" value="Unassembled WGS sequence"/>
</dbReference>
<feature type="compositionally biased region" description="Polar residues" evidence="3">
    <location>
        <begin position="1664"/>
        <end position="1673"/>
    </location>
</feature>
<feature type="compositionally biased region" description="Polar residues" evidence="3">
    <location>
        <begin position="585"/>
        <end position="604"/>
    </location>
</feature>
<dbReference type="GO" id="GO:0005737">
    <property type="term" value="C:cytoplasm"/>
    <property type="evidence" value="ECO:0007669"/>
    <property type="project" value="TreeGrafter"/>
</dbReference>
<dbReference type="GO" id="GO:0005524">
    <property type="term" value="F:ATP binding"/>
    <property type="evidence" value="ECO:0007669"/>
    <property type="project" value="InterPro"/>
</dbReference>
<evidence type="ECO:0000313" key="5">
    <source>
        <dbReference type="EMBL" id="GBG23894.1"/>
    </source>
</evidence>
<feature type="compositionally biased region" description="Low complexity" evidence="3">
    <location>
        <begin position="72"/>
        <end position="88"/>
    </location>
</feature>
<feature type="compositionally biased region" description="Basic and acidic residues" evidence="3">
    <location>
        <begin position="1647"/>
        <end position="1658"/>
    </location>
</feature>
<dbReference type="SMART" id="SM00129">
    <property type="entry name" value="KISc"/>
    <property type="match status" value="1"/>
</dbReference>
<proteinExistence type="inferred from homology"/>
<dbReference type="OrthoDB" id="2113965at2759"/>
<dbReference type="Pfam" id="PF00225">
    <property type="entry name" value="Kinesin"/>
    <property type="match status" value="1"/>
</dbReference>
<name>A0A2R5G876_9STRA</name>
<feature type="region of interest" description="Disordered" evidence="3">
    <location>
        <begin position="1625"/>
        <end position="1693"/>
    </location>
</feature>
<feature type="domain" description="Kinesin motor" evidence="4">
    <location>
        <begin position="646"/>
        <end position="978"/>
    </location>
</feature>
<reference evidence="5 6" key="1">
    <citation type="submission" date="2017-12" db="EMBL/GenBank/DDBJ databases">
        <title>Sequencing, de novo assembly and annotation of complete genome of a new Thraustochytrid species, strain FCC1311.</title>
        <authorList>
            <person name="Sedici K."/>
            <person name="Godart F."/>
            <person name="Aiese Cigliano R."/>
            <person name="Sanseverino W."/>
            <person name="Barakat M."/>
            <person name="Ortet P."/>
            <person name="Marechal E."/>
            <person name="Cagnac O."/>
            <person name="Amato A."/>
        </authorList>
    </citation>
    <scope>NUCLEOTIDE SEQUENCE [LARGE SCALE GENOMIC DNA]</scope>
</reference>
<comment type="caution">
    <text evidence="5">The sequence shown here is derived from an EMBL/GenBank/DDBJ whole genome shotgun (WGS) entry which is preliminary data.</text>
</comment>
<evidence type="ECO:0000259" key="4">
    <source>
        <dbReference type="PROSITE" id="PS50067"/>
    </source>
</evidence>
<evidence type="ECO:0000313" key="6">
    <source>
        <dbReference type="Proteomes" id="UP000241890"/>
    </source>
</evidence>
<feature type="compositionally biased region" description="Low complexity" evidence="3">
    <location>
        <begin position="140"/>
        <end position="175"/>
    </location>
</feature>
<dbReference type="InterPro" id="IPR027417">
    <property type="entry name" value="P-loop_NTPase"/>
</dbReference>
<accession>A0A2R5G876</accession>
<feature type="compositionally biased region" description="Gly residues" evidence="3">
    <location>
        <begin position="1"/>
        <end position="64"/>
    </location>
</feature>
<feature type="region of interest" description="Disordered" evidence="3">
    <location>
        <begin position="1581"/>
        <end position="1607"/>
    </location>
</feature>
<gene>
    <name evidence="5" type="ORF">FCC1311_001132</name>
</gene>
<feature type="compositionally biased region" description="Low complexity" evidence="3">
    <location>
        <begin position="619"/>
        <end position="629"/>
    </location>
</feature>
<feature type="region of interest" description="Disordered" evidence="3">
    <location>
        <begin position="412"/>
        <end position="444"/>
    </location>
</feature>
<keyword evidence="2" id="KW-0175">Coiled coil</keyword>
<dbReference type="GO" id="GO:0003777">
    <property type="term" value="F:microtubule motor activity"/>
    <property type="evidence" value="ECO:0007669"/>
    <property type="project" value="InterPro"/>
</dbReference>